<dbReference type="OMA" id="AGRQCCA"/>
<dbReference type="RefSeq" id="XP_038077935.1">
    <property type="nucleotide sequence ID" value="XM_038222007.1"/>
</dbReference>
<dbReference type="Pfam" id="PF00411">
    <property type="entry name" value="Ribosomal_S11"/>
    <property type="match status" value="1"/>
</dbReference>
<sequence length="250" mass="26773">MSRCVRQLLSSTWCRWQSMTSLPLPANQGLFSVARQRCPTILGVERAGWSRPSVRLFHRAGRQCCAATSSPGTAVPNDDDDLGKPAIAKTLISEGPEGDSESTDHDGNSLAGLDLGKTYIPPVSTDNLEFGGIPYYRLPVIHIKATYNNTHINITDHTGKRSYTRTTCGAEGFKNAKKGTTIAAQTVGIAAATKALDKGLKTVRIVVKGIGPGRQASIKGLQMGGLDIVSITDNTPIPHNGARPRKARRL</sequence>
<dbReference type="PANTHER" id="PTHR11759">
    <property type="entry name" value="40S RIBOSOMAL PROTEIN S14/30S RIBOSOMAL PROTEIN S11"/>
    <property type="match status" value="1"/>
</dbReference>
<dbReference type="PROSITE" id="PS00054">
    <property type="entry name" value="RIBOSOMAL_S11"/>
    <property type="match status" value="1"/>
</dbReference>
<dbReference type="GO" id="GO:0005840">
    <property type="term" value="C:ribosome"/>
    <property type="evidence" value="ECO:0007669"/>
    <property type="project" value="UniProtKB-KW"/>
</dbReference>
<comment type="similarity">
    <text evidence="1 4">Belongs to the universal ribosomal protein uS11 family.</text>
</comment>
<accession>A0A914BPQ7</accession>
<dbReference type="InterPro" id="IPR001971">
    <property type="entry name" value="Ribosomal_uS11"/>
</dbReference>
<evidence type="ECO:0000256" key="2">
    <source>
        <dbReference type="ARBA" id="ARBA00022980"/>
    </source>
</evidence>
<dbReference type="GeneID" id="119745562"/>
<dbReference type="HAMAP" id="MF_01310">
    <property type="entry name" value="Ribosomal_uS11"/>
    <property type="match status" value="1"/>
</dbReference>
<evidence type="ECO:0000256" key="4">
    <source>
        <dbReference type="RuleBase" id="RU003629"/>
    </source>
</evidence>
<dbReference type="Gene3D" id="3.30.420.80">
    <property type="entry name" value="Ribosomal protein S11"/>
    <property type="match status" value="1"/>
</dbReference>
<proteinExistence type="inferred from homology"/>
<dbReference type="GO" id="GO:0003735">
    <property type="term" value="F:structural constituent of ribosome"/>
    <property type="evidence" value="ECO:0007669"/>
    <property type="project" value="InterPro"/>
</dbReference>
<keyword evidence="3 4" id="KW-0687">Ribonucleoprotein</keyword>
<evidence type="ECO:0000256" key="1">
    <source>
        <dbReference type="ARBA" id="ARBA00006194"/>
    </source>
</evidence>
<dbReference type="OrthoDB" id="1654884at2759"/>
<evidence type="ECO:0000256" key="3">
    <source>
        <dbReference type="ARBA" id="ARBA00023274"/>
    </source>
</evidence>
<dbReference type="AlphaFoldDB" id="A0A914BPQ7"/>
<dbReference type="InterPro" id="IPR036967">
    <property type="entry name" value="Ribosomal_uS11_sf"/>
</dbReference>
<name>A0A914BPQ7_PATMI</name>
<dbReference type="NCBIfam" id="NF003698">
    <property type="entry name" value="PRK05309.1"/>
    <property type="match status" value="1"/>
</dbReference>
<dbReference type="EnsemblMetazoa" id="XM_038222007.1">
    <property type="protein sequence ID" value="XP_038077935.1"/>
    <property type="gene ID" value="LOC119745562"/>
</dbReference>
<dbReference type="Proteomes" id="UP000887568">
    <property type="component" value="Unplaced"/>
</dbReference>
<evidence type="ECO:0000313" key="6">
    <source>
        <dbReference type="Proteomes" id="UP000887568"/>
    </source>
</evidence>
<evidence type="ECO:0008006" key="7">
    <source>
        <dbReference type="Google" id="ProtNLM"/>
    </source>
</evidence>
<dbReference type="InterPro" id="IPR018102">
    <property type="entry name" value="Ribosomal_uS11_CS"/>
</dbReference>
<dbReference type="GO" id="GO:1990904">
    <property type="term" value="C:ribonucleoprotein complex"/>
    <property type="evidence" value="ECO:0007669"/>
    <property type="project" value="UniProtKB-KW"/>
</dbReference>
<evidence type="ECO:0000313" key="5">
    <source>
        <dbReference type="EnsemblMetazoa" id="XP_038077935.1"/>
    </source>
</evidence>
<dbReference type="SUPFAM" id="SSF53137">
    <property type="entry name" value="Translational machinery components"/>
    <property type="match status" value="1"/>
</dbReference>
<dbReference type="CTD" id="64963"/>
<protein>
    <recommendedName>
        <fullName evidence="7">Mitochondrial ribosomal protein S11</fullName>
    </recommendedName>
</protein>
<keyword evidence="6" id="KW-1185">Reference proteome</keyword>
<keyword evidence="2 4" id="KW-0689">Ribosomal protein</keyword>
<reference evidence="5" key="1">
    <citation type="submission" date="2022-11" db="UniProtKB">
        <authorList>
            <consortium name="EnsemblMetazoa"/>
        </authorList>
    </citation>
    <scope>IDENTIFICATION</scope>
</reference>
<organism evidence="5 6">
    <name type="scientific">Patiria miniata</name>
    <name type="common">Bat star</name>
    <name type="synonym">Asterina miniata</name>
    <dbReference type="NCBI Taxonomy" id="46514"/>
    <lineage>
        <taxon>Eukaryota</taxon>
        <taxon>Metazoa</taxon>
        <taxon>Echinodermata</taxon>
        <taxon>Eleutherozoa</taxon>
        <taxon>Asterozoa</taxon>
        <taxon>Asteroidea</taxon>
        <taxon>Valvatacea</taxon>
        <taxon>Valvatida</taxon>
        <taxon>Asterinidae</taxon>
        <taxon>Patiria</taxon>
    </lineage>
</organism>
<dbReference type="GO" id="GO:0006412">
    <property type="term" value="P:translation"/>
    <property type="evidence" value="ECO:0007669"/>
    <property type="project" value="InterPro"/>
</dbReference>